<organism evidence="1 2">
    <name type="scientific">Racocetra persica</name>
    <dbReference type="NCBI Taxonomy" id="160502"/>
    <lineage>
        <taxon>Eukaryota</taxon>
        <taxon>Fungi</taxon>
        <taxon>Fungi incertae sedis</taxon>
        <taxon>Mucoromycota</taxon>
        <taxon>Glomeromycotina</taxon>
        <taxon>Glomeromycetes</taxon>
        <taxon>Diversisporales</taxon>
        <taxon>Gigasporaceae</taxon>
        <taxon>Racocetra</taxon>
    </lineage>
</organism>
<protein>
    <submittedName>
        <fullName evidence="1">8729_t:CDS:1</fullName>
    </submittedName>
</protein>
<evidence type="ECO:0000313" key="2">
    <source>
        <dbReference type="Proteomes" id="UP000789920"/>
    </source>
</evidence>
<sequence length="253" mass="29355">SDPNPLDPNRDIVLVTRWVRTDESASFTQQQLKQFREAQRQNIINNSVLYNSLLQNPEATPNISAKVWNSIARNDNVSSVFQAPDAIHFFGGSENMRSHMMQIAFKIDPDFSNLAAEFSYIIQTIYEFAKKRKFPFNQFLHIRIIKSSEALLSNTFDHDPETLYCQIDFVTNLGTSGWEEFAQLMAQRYFDKYKAKPHWGKQWEIIPNVQSYLSGVLSDQIKQFEKVRAKHDPDKIFFDNKSLQDIFSLALSS</sequence>
<dbReference type="Proteomes" id="UP000789920">
    <property type="component" value="Unassembled WGS sequence"/>
</dbReference>
<feature type="non-terminal residue" evidence="1">
    <location>
        <position position="1"/>
    </location>
</feature>
<gene>
    <name evidence="1" type="ORF">RPERSI_LOCUS7264</name>
</gene>
<keyword evidence="2" id="KW-1185">Reference proteome</keyword>
<proteinExistence type="predicted"/>
<dbReference type="EMBL" id="CAJVQC010012141">
    <property type="protein sequence ID" value="CAG8635218.1"/>
    <property type="molecule type" value="Genomic_DNA"/>
</dbReference>
<evidence type="ECO:0000313" key="1">
    <source>
        <dbReference type="EMBL" id="CAG8635218.1"/>
    </source>
</evidence>
<reference evidence="1" key="1">
    <citation type="submission" date="2021-06" db="EMBL/GenBank/DDBJ databases">
        <authorList>
            <person name="Kallberg Y."/>
            <person name="Tangrot J."/>
            <person name="Rosling A."/>
        </authorList>
    </citation>
    <scope>NUCLEOTIDE SEQUENCE</scope>
    <source>
        <strain evidence="1">MA461A</strain>
    </source>
</reference>
<accession>A0ACA9N5E0</accession>
<name>A0ACA9N5E0_9GLOM</name>
<comment type="caution">
    <text evidence="1">The sequence shown here is derived from an EMBL/GenBank/DDBJ whole genome shotgun (WGS) entry which is preliminary data.</text>
</comment>